<dbReference type="SUPFAM" id="SSF47473">
    <property type="entry name" value="EF-hand"/>
    <property type="match status" value="1"/>
</dbReference>
<dbReference type="EMBL" id="VCGU01000009">
    <property type="protein sequence ID" value="TRY70850.1"/>
    <property type="molecule type" value="Genomic_DNA"/>
</dbReference>
<keyword evidence="6" id="KW-1185">Reference proteome</keyword>
<dbReference type="InterPro" id="IPR011992">
    <property type="entry name" value="EF-hand-dom_pair"/>
</dbReference>
<dbReference type="InterPro" id="IPR002048">
    <property type="entry name" value="EF_hand_dom"/>
</dbReference>
<evidence type="ECO:0000313" key="6">
    <source>
        <dbReference type="Proteomes" id="UP000318571"/>
    </source>
</evidence>
<gene>
    <name evidence="5" type="ORF">TCAL_10061</name>
</gene>
<dbReference type="Gene3D" id="1.10.238.10">
    <property type="entry name" value="EF-hand"/>
    <property type="match status" value="2"/>
</dbReference>
<name>A0A553NZI8_TIGCA</name>
<keyword evidence="1" id="KW-0677">Repeat</keyword>
<evidence type="ECO:0000256" key="1">
    <source>
        <dbReference type="ARBA" id="ARBA00022737"/>
    </source>
</evidence>
<dbReference type="SMART" id="SM00054">
    <property type="entry name" value="EFh"/>
    <property type="match status" value="2"/>
</dbReference>
<reference evidence="5 6" key="1">
    <citation type="journal article" date="2018" name="Nat. Ecol. Evol.">
        <title>Genomic signatures of mitonuclear coevolution across populations of Tigriopus californicus.</title>
        <authorList>
            <person name="Barreto F.S."/>
            <person name="Watson E.T."/>
            <person name="Lima T.G."/>
            <person name="Willett C.S."/>
            <person name="Edmands S."/>
            <person name="Li W."/>
            <person name="Burton R.S."/>
        </authorList>
    </citation>
    <scope>NUCLEOTIDE SEQUENCE [LARGE SCALE GENOMIC DNA]</scope>
    <source>
        <strain evidence="5 6">San Diego</strain>
    </source>
</reference>
<dbReference type="STRING" id="6832.A0A553NZI8"/>
<dbReference type="PROSITE" id="PS00018">
    <property type="entry name" value="EF_HAND_1"/>
    <property type="match status" value="1"/>
</dbReference>
<comment type="caution">
    <text evidence="5">The sequence shown here is derived from an EMBL/GenBank/DDBJ whole genome shotgun (WGS) entry which is preliminary data.</text>
</comment>
<feature type="domain" description="EF-hand" evidence="4">
    <location>
        <begin position="16"/>
        <end position="51"/>
    </location>
</feature>
<protein>
    <recommendedName>
        <fullName evidence="4">EF-hand domain-containing protein</fullName>
    </recommendedName>
</protein>
<dbReference type="PANTHER" id="PTHR23049">
    <property type="entry name" value="MYOSIN REGULATORY LIGHT CHAIN 2"/>
    <property type="match status" value="1"/>
</dbReference>
<feature type="compositionally biased region" description="Basic residues" evidence="3">
    <location>
        <begin position="206"/>
        <end position="216"/>
    </location>
</feature>
<dbReference type="AlphaFoldDB" id="A0A553NZI8"/>
<accession>A0A553NZI8</accession>
<evidence type="ECO:0000256" key="2">
    <source>
        <dbReference type="ARBA" id="ARBA00022837"/>
    </source>
</evidence>
<organism evidence="5 6">
    <name type="scientific">Tigriopus californicus</name>
    <name type="common">Marine copepod</name>
    <dbReference type="NCBI Taxonomy" id="6832"/>
    <lineage>
        <taxon>Eukaryota</taxon>
        <taxon>Metazoa</taxon>
        <taxon>Ecdysozoa</taxon>
        <taxon>Arthropoda</taxon>
        <taxon>Crustacea</taxon>
        <taxon>Multicrustacea</taxon>
        <taxon>Hexanauplia</taxon>
        <taxon>Copepoda</taxon>
        <taxon>Harpacticoida</taxon>
        <taxon>Harpacticidae</taxon>
        <taxon>Tigriopus</taxon>
    </lineage>
</organism>
<proteinExistence type="predicted"/>
<dbReference type="Proteomes" id="UP000318571">
    <property type="component" value="Chromosome 9"/>
</dbReference>
<dbReference type="GO" id="GO:0005509">
    <property type="term" value="F:calcium ion binding"/>
    <property type="evidence" value="ECO:0007669"/>
    <property type="project" value="InterPro"/>
</dbReference>
<dbReference type="OMA" id="VEIYREC"/>
<evidence type="ECO:0000259" key="4">
    <source>
        <dbReference type="PROSITE" id="PS50222"/>
    </source>
</evidence>
<feature type="region of interest" description="Disordered" evidence="3">
    <location>
        <begin position="169"/>
        <end position="216"/>
    </location>
</feature>
<dbReference type="PROSITE" id="PS50222">
    <property type="entry name" value="EF_HAND_2"/>
    <property type="match status" value="1"/>
</dbReference>
<evidence type="ECO:0000256" key="3">
    <source>
        <dbReference type="SAM" id="MobiDB-lite"/>
    </source>
</evidence>
<sequence>MGKGKGKGTGNSFTDDQMEVYKECFRLMDVDKDGVINKNDLRAAFDNVGRLMLDEELNAMLSDIGGQCTFENMIKCFDNKMAGGVNDADELVIQAIKCHDDEVIETVKGVTTVKHLILAEDFKHALMTFGDKLTQEEIDDIFGEFEFDDDGFILTKSVVDLFVAGGMDEKEEDKEDSKKKANGSHGDGDDGGAPDATPDVAGEGGKKKKKKKKAAK</sequence>
<dbReference type="Pfam" id="PF13405">
    <property type="entry name" value="EF-hand_6"/>
    <property type="match status" value="1"/>
</dbReference>
<keyword evidence="2" id="KW-0106">Calcium</keyword>
<dbReference type="InterPro" id="IPR050403">
    <property type="entry name" value="Myosin_RLC"/>
</dbReference>
<dbReference type="InterPro" id="IPR018247">
    <property type="entry name" value="EF_Hand_1_Ca_BS"/>
</dbReference>
<evidence type="ECO:0000313" key="5">
    <source>
        <dbReference type="EMBL" id="TRY70850.1"/>
    </source>
</evidence>